<dbReference type="Gene3D" id="1.10.3080.10">
    <property type="entry name" value="Clc chloride channel"/>
    <property type="match status" value="1"/>
</dbReference>
<protein>
    <submittedName>
        <fullName evidence="14">Chloride channel protein</fullName>
    </submittedName>
</protein>
<dbReference type="PROSITE" id="PS51371">
    <property type="entry name" value="CBS"/>
    <property type="match status" value="2"/>
</dbReference>
<dbReference type="OrthoDB" id="9767361at2"/>
<keyword evidence="4 12" id="KW-1133">Transmembrane helix</keyword>
<comment type="subcellular location">
    <subcellularLocation>
        <location evidence="1">Membrane</location>
        <topology evidence="1">Multi-pass membrane protein</topology>
    </subcellularLocation>
</comment>
<dbReference type="EMBL" id="CP011125">
    <property type="protein sequence ID" value="AKF03015.1"/>
    <property type="molecule type" value="Genomic_DNA"/>
</dbReference>
<keyword evidence="8" id="KW-0868">Chloride</keyword>
<sequence>MTFTIEEVVGTLDQTVLSGVVVAAALAAVVEHSMLGESPVLHAPLAAGLHHASSLPFYALLGVGAGLVAIVFGDLLLLERERAKRARVPAPLKPAIGGLLTGALVVVAMLAVSESGVAGGGYATLSRALAGALPLHALAILVVLKIAATVSSYSSGGAGGIFAPSLFVGAMLGGLVGSLDVLALGHVPSQELTSFALVGMGALFAGLIRAPITSVLIIFEMTHGYGLVLPLMISNSVAYLIARRFRPTPIYEALLAQDGIKLPHGATSRGSLASLVVSGAMTRDIVTIPAGTSARDAAQITARHGHGTYPVLDDDGRFVGLLSEARLQRSLAEKEDARPVRDIAKHRDYCVADETLLRAVTRMTRLGVRQLPVLERGTHRLVGMLAMSDVMRAQMRAEGEHGGASSSTDRLTLEALPPVPRRDHSASQT</sequence>
<feature type="transmembrane region" description="Helical" evidence="12">
    <location>
        <begin position="12"/>
        <end position="35"/>
    </location>
</feature>
<feature type="compositionally biased region" description="Basic and acidic residues" evidence="11">
    <location>
        <begin position="420"/>
        <end position="429"/>
    </location>
</feature>
<dbReference type="CDD" id="cd00400">
    <property type="entry name" value="Voltage_gated_ClC"/>
    <property type="match status" value="1"/>
</dbReference>
<dbReference type="InterPro" id="IPR000644">
    <property type="entry name" value="CBS_dom"/>
</dbReference>
<keyword evidence="2" id="KW-0813">Transport</keyword>
<keyword evidence="5" id="KW-0406">Ion transport</keyword>
<evidence type="ECO:0000313" key="15">
    <source>
        <dbReference type="Proteomes" id="UP000034883"/>
    </source>
</evidence>
<dbReference type="PANTHER" id="PTHR43427">
    <property type="entry name" value="CHLORIDE CHANNEL PROTEIN CLC-E"/>
    <property type="match status" value="1"/>
</dbReference>
<proteinExistence type="predicted"/>
<feature type="transmembrane region" description="Helical" evidence="12">
    <location>
        <begin position="55"/>
        <end position="78"/>
    </location>
</feature>
<evidence type="ECO:0000313" key="14">
    <source>
        <dbReference type="EMBL" id="AKF03015.1"/>
    </source>
</evidence>
<evidence type="ECO:0000256" key="9">
    <source>
        <dbReference type="ARBA" id="ARBA00023303"/>
    </source>
</evidence>
<dbReference type="SUPFAM" id="SSF54631">
    <property type="entry name" value="CBS-domain pair"/>
    <property type="match status" value="1"/>
</dbReference>
<dbReference type="Gene3D" id="3.10.580.10">
    <property type="entry name" value="CBS-domain"/>
    <property type="match status" value="1"/>
</dbReference>
<dbReference type="GO" id="GO:0005254">
    <property type="term" value="F:chloride channel activity"/>
    <property type="evidence" value="ECO:0007669"/>
    <property type="project" value="UniProtKB-KW"/>
</dbReference>
<evidence type="ECO:0000256" key="4">
    <source>
        <dbReference type="ARBA" id="ARBA00022989"/>
    </source>
</evidence>
<organism evidence="14 15">
    <name type="scientific">Sandaracinus amylolyticus</name>
    <dbReference type="NCBI Taxonomy" id="927083"/>
    <lineage>
        <taxon>Bacteria</taxon>
        <taxon>Pseudomonadati</taxon>
        <taxon>Myxococcota</taxon>
        <taxon>Polyangia</taxon>
        <taxon>Polyangiales</taxon>
        <taxon>Sandaracinaceae</taxon>
        <taxon>Sandaracinus</taxon>
    </lineage>
</organism>
<feature type="transmembrane region" description="Helical" evidence="12">
    <location>
        <begin position="195"/>
        <end position="218"/>
    </location>
</feature>
<dbReference type="InterPro" id="IPR014743">
    <property type="entry name" value="Cl-channel_core"/>
</dbReference>
<dbReference type="InterPro" id="IPR001807">
    <property type="entry name" value="ClC"/>
</dbReference>
<dbReference type="InterPro" id="IPR046342">
    <property type="entry name" value="CBS_dom_sf"/>
</dbReference>
<dbReference type="SMART" id="SM00116">
    <property type="entry name" value="CBS"/>
    <property type="match status" value="2"/>
</dbReference>
<dbReference type="Proteomes" id="UP000034883">
    <property type="component" value="Chromosome"/>
</dbReference>
<feature type="transmembrane region" description="Helical" evidence="12">
    <location>
        <begin position="225"/>
        <end position="242"/>
    </location>
</feature>
<keyword evidence="6 12" id="KW-0472">Membrane</keyword>
<name>A0A0F6VYY5_9BACT</name>
<dbReference type="CDD" id="cd02205">
    <property type="entry name" value="CBS_pair_SF"/>
    <property type="match status" value="1"/>
</dbReference>
<feature type="transmembrane region" description="Helical" evidence="12">
    <location>
        <begin position="124"/>
        <end position="144"/>
    </location>
</feature>
<evidence type="ECO:0000256" key="12">
    <source>
        <dbReference type="SAM" id="Phobius"/>
    </source>
</evidence>
<dbReference type="SUPFAM" id="SSF81340">
    <property type="entry name" value="Clc chloride channel"/>
    <property type="match status" value="1"/>
</dbReference>
<dbReference type="KEGG" id="samy:DB32_000163"/>
<gene>
    <name evidence="14" type="ORF">DB32_000163</name>
</gene>
<evidence type="ECO:0000256" key="11">
    <source>
        <dbReference type="SAM" id="MobiDB-lite"/>
    </source>
</evidence>
<evidence type="ECO:0000256" key="3">
    <source>
        <dbReference type="ARBA" id="ARBA00022692"/>
    </source>
</evidence>
<evidence type="ECO:0000256" key="10">
    <source>
        <dbReference type="PROSITE-ProRule" id="PRU00703"/>
    </source>
</evidence>
<evidence type="ECO:0000256" key="7">
    <source>
        <dbReference type="ARBA" id="ARBA00023173"/>
    </source>
</evidence>
<feature type="domain" description="CBS" evidence="13">
    <location>
        <begin position="281"/>
        <end position="340"/>
    </location>
</feature>
<evidence type="ECO:0000256" key="2">
    <source>
        <dbReference type="ARBA" id="ARBA00022448"/>
    </source>
</evidence>
<dbReference type="STRING" id="927083.DB32_000163"/>
<dbReference type="AlphaFoldDB" id="A0A0F6VYY5"/>
<feature type="transmembrane region" description="Helical" evidence="12">
    <location>
        <begin position="156"/>
        <end position="175"/>
    </location>
</feature>
<keyword evidence="15" id="KW-1185">Reference proteome</keyword>
<keyword evidence="3 12" id="KW-0812">Transmembrane</keyword>
<dbReference type="Pfam" id="PF00654">
    <property type="entry name" value="Voltage_CLC"/>
    <property type="match status" value="1"/>
</dbReference>
<evidence type="ECO:0000256" key="1">
    <source>
        <dbReference type="ARBA" id="ARBA00004141"/>
    </source>
</evidence>
<dbReference type="Pfam" id="PF00571">
    <property type="entry name" value="CBS"/>
    <property type="match status" value="2"/>
</dbReference>
<evidence type="ECO:0000256" key="5">
    <source>
        <dbReference type="ARBA" id="ARBA00023065"/>
    </source>
</evidence>
<evidence type="ECO:0000259" key="13">
    <source>
        <dbReference type="PROSITE" id="PS51371"/>
    </source>
</evidence>
<dbReference type="PANTHER" id="PTHR43427:SF6">
    <property type="entry name" value="CHLORIDE CHANNEL PROTEIN CLC-E"/>
    <property type="match status" value="1"/>
</dbReference>
<reference evidence="14 15" key="1">
    <citation type="submission" date="2015-03" db="EMBL/GenBank/DDBJ databases">
        <title>Genome assembly of Sandaracinus amylolyticus DSM 53668.</title>
        <authorList>
            <person name="Sharma G."/>
            <person name="Subramanian S."/>
        </authorList>
    </citation>
    <scope>NUCLEOTIDE SEQUENCE [LARGE SCALE GENOMIC DNA]</scope>
    <source>
        <strain evidence="14 15">DSM 53668</strain>
    </source>
</reference>
<feature type="domain" description="CBS" evidence="13">
    <location>
        <begin position="343"/>
        <end position="405"/>
    </location>
</feature>
<feature type="region of interest" description="Disordered" evidence="11">
    <location>
        <begin position="396"/>
        <end position="429"/>
    </location>
</feature>
<dbReference type="InterPro" id="IPR050368">
    <property type="entry name" value="ClC-type_chloride_channel"/>
</dbReference>
<keyword evidence="10" id="KW-0129">CBS domain</keyword>
<feature type="transmembrane region" description="Helical" evidence="12">
    <location>
        <begin position="90"/>
        <end position="112"/>
    </location>
</feature>
<dbReference type="GO" id="GO:0034707">
    <property type="term" value="C:chloride channel complex"/>
    <property type="evidence" value="ECO:0007669"/>
    <property type="project" value="UniProtKB-KW"/>
</dbReference>
<evidence type="ECO:0000256" key="6">
    <source>
        <dbReference type="ARBA" id="ARBA00023136"/>
    </source>
</evidence>
<keyword evidence="7" id="KW-0869">Chloride channel</keyword>
<evidence type="ECO:0000256" key="8">
    <source>
        <dbReference type="ARBA" id="ARBA00023214"/>
    </source>
</evidence>
<keyword evidence="9" id="KW-0407">Ion channel</keyword>
<accession>A0A0F6VYY5</accession>